<comment type="subcellular location">
    <subcellularLocation>
        <location evidence="1">Periplasm</location>
    </subcellularLocation>
</comment>
<keyword evidence="3" id="KW-0813">Transport</keyword>
<dbReference type="InterPro" id="IPR006059">
    <property type="entry name" value="SBP"/>
</dbReference>
<gene>
    <name evidence="8" type="ORF">QBE54_08560</name>
</gene>
<dbReference type="Gene3D" id="3.40.190.10">
    <property type="entry name" value="Periplasmic binding protein-like II"/>
    <property type="match status" value="2"/>
</dbReference>
<organism evidence="8 9">
    <name type="scientific">Thermatribacter velox</name>
    <dbReference type="NCBI Taxonomy" id="3039681"/>
    <lineage>
        <taxon>Bacteria</taxon>
        <taxon>Pseudomonadati</taxon>
        <taxon>Atribacterota</taxon>
        <taxon>Atribacteria</taxon>
        <taxon>Atribacterales</taxon>
        <taxon>Thermatribacteraceae</taxon>
        <taxon>Thermatribacter</taxon>
    </lineage>
</organism>
<evidence type="ECO:0000256" key="5">
    <source>
        <dbReference type="ARBA" id="ARBA00049629"/>
    </source>
</evidence>
<comment type="similarity">
    <text evidence="2">Belongs to the bacterial solute-binding protein 1 family.</text>
</comment>
<accession>A0ABZ2Y9F6</accession>
<comment type="function">
    <text evidence="5">Part of a binding-protein-dependent transport system for a sugar.</text>
</comment>
<feature type="chain" id="PRO_5045978054" description="Probable sugar-binding periplasmic protein" evidence="7">
    <location>
        <begin position="25"/>
        <end position="438"/>
    </location>
</feature>
<dbReference type="Pfam" id="PF01547">
    <property type="entry name" value="SBP_bac_1"/>
    <property type="match status" value="1"/>
</dbReference>
<proteinExistence type="inferred from homology"/>
<evidence type="ECO:0000313" key="8">
    <source>
        <dbReference type="EMBL" id="WZL75635.1"/>
    </source>
</evidence>
<feature type="signal peptide" evidence="7">
    <location>
        <begin position="1"/>
        <end position="24"/>
    </location>
</feature>
<sequence length="438" mass="49949">MKKASFLVFLSVVLVLLLSFSVLAKTSIRVTCIPGPTAERLQAQAKAFMEKNPDIEVVIDVAGGAEEVYKPNFPVIAASPDRPDMAWYWVDGRQYQDLVAAGLLEPLDDLYESEGWNEVLPQSTLEKYTSPDGHKYAVNVTVVWYPQVYYNKKIFEEVGVVPPQTSYVAYASNQEWYDVIGKIRSGGYEPVSFGGKEGWIIGHTHDVLLQRMVPQELLNDFYNNWRPGWEPKVRYTDEAWLQVDRMLLEWKEKGVFAEGFLSRSYPEGRMLFVQGKAAMYQDGSWGVGILRNEAPDLDFGWMLYPKIKQDIDPKFLLYAGNGMMILKGTKNLDACKKFLSFLMSKEGQELGFRVTTEFPSRLDINTDLIQEIADPLIYEMWLKLQEIGSSTGWDDPVPAELAERSFILFQEMLSGMRTPESVGQELEAIAERYRSKKK</sequence>
<name>A0ABZ2Y9F6_9BACT</name>
<dbReference type="EMBL" id="CP121689">
    <property type="protein sequence ID" value="WZL75635.1"/>
    <property type="molecule type" value="Genomic_DNA"/>
</dbReference>
<dbReference type="PANTHER" id="PTHR43649:SF28">
    <property type="entry name" value="BINDING PROTEIN COMPONENT OF ABC SUGAR TRANSPORTER-RELATED"/>
    <property type="match status" value="1"/>
</dbReference>
<evidence type="ECO:0000256" key="3">
    <source>
        <dbReference type="ARBA" id="ARBA00022448"/>
    </source>
</evidence>
<evidence type="ECO:0000256" key="4">
    <source>
        <dbReference type="ARBA" id="ARBA00022729"/>
    </source>
</evidence>
<evidence type="ECO:0000256" key="7">
    <source>
        <dbReference type="SAM" id="SignalP"/>
    </source>
</evidence>
<evidence type="ECO:0000256" key="2">
    <source>
        <dbReference type="ARBA" id="ARBA00008520"/>
    </source>
</evidence>
<reference evidence="8 9" key="1">
    <citation type="submission" date="2023-03" db="EMBL/GenBank/DDBJ databases">
        <title>Novel Species.</title>
        <authorList>
            <person name="Ma S."/>
        </authorList>
    </citation>
    <scope>NUCLEOTIDE SEQUENCE [LARGE SCALE GENOMIC DNA]</scope>
    <source>
        <strain evidence="8 9">B11</strain>
    </source>
</reference>
<dbReference type="RefSeq" id="WP_369017784.1">
    <property type="nucleotide sequence ID" value="NZ_CP121689.1"/>
</dbReference>
<evidence type="ECO:0000256" key="1">
    <source>
        <dbReference type="ARBA" id="ARBA00004418"/>
    </source>
</evidence>
<evidence type="ECO:0000256" key="6">
    <source>
        <dbReference type="ARBA" id="ARBA00049753"/>
    </source>
</evidence>
<evidence type="ECO:0000313" key="9">
    <source>
        <dbReference type="Proteomes" id="UP001461341"/>
    </source>
</evidence>
<dbReference type="Proteomes" id="UP001461341">
    <property type="component" value="Chromosome"/>
</dbReference>
<keyword evidence="4 7" id="KW-0732">Signal</keyword>
<dbReference type="PANTHER" id="PTHR43649">
    <property type="entry name" value="ARABINOSE-BINDING PROTEIN-RELATED"/>
    <property type="match status" value="1"/>
</dbReference>
<dbReference type="SUPFAM" id="SSF53850">
    <property type="entry name" value="Periplasmic binding protein-like II"/>
    <property type="match status" value="1"/>
</dbReference>
<dbReference type="InterPro" id="IPR050490">
    <property type="entry name" value="Bact_solute-bd_prot1"/>
</dbReference>
<protein>
    <recommendedName>
        <fullName evidence="6">Probable sugar-binding periplasmic protein</fullName>
    </recommendedName>
</protein>
<keyword evidence="9" id="KW-1185">Reference proteome</keyword>